<dbReference type="NCBIfam" id="TIGR01725">
    <property type="entry name" value="phge_HK97_gp10"/>
    <property type="match status" value="1"/>
</dbReference>
<keyword evidence="2" id="KW-1185">Reference proteome</keyword>
<proteinExistence type="predicted"/>
<dbReference type="AlphaFoldDB" id="A0A6I2MGC2"/>
<gene>
    <name evidence="1" type="ORF">GJU41_12745</name>
</gene>
<sequence>MRRAVRKYAEDFEAEVKKIVTETAAIIHSNAKALAPVDDGNLRDSIEVEILENGLMAIVRVTAHYAIYVEYGTGIYASKGNGRQTPWTYYSDKLNRFVTTEGQRPQEFWSPAIDAGERYFRKEMRKLGK</sequence>
<dbReference type="Pfam" id="PF04883">
    <property type="entry name" value="HK97-gp10_like"/>
    <property type="match status" value="1"/>
</dbReference>
<accession>A0A6I2MGC2</accession>
<dbReference type="EMBL" id="WKKF01000002">
    <property type="protein sequence ID" value="MRX54843.1"/>
    <property type="molecule type" value="Genomic_DNA"/>
</dbReference>
<organism evidence="1 2">
    <name type="scientific">Metabacillus idriensis</name>
    <dbReference type="NCBI Taxonomy" id="324768"/>
    <lineage>
        <taxon>Bacteria</taxon>
        <taxon>Bacillati</taxon>
        <taxon>Bacillota</taxon>
        <taxon>Bacilli</taxon>
        <taxon>Bacillales</taxon>
        <taxon>Bacillaceae</taxon>
        <taxon>Metabacillus</taxon>
    </lineage>
</organism>
<reference evidence="1 2" key="1">
    <citation type="submission" date="2019-11" db="EMBL/GenBank/DDBJ databases">
        <title>Bacillus idriensis genome.</title>
        <authorList>
            <person name="Konopka E.N."/>
            <person name="Newman J.D."/>
        </authorList>
    </citation>
    <scope>NUCLEOTIDE SEQUENCE [LARGE SCALE GENOMIC DNA]</scope>
    <source>
        <strain evidence="1 2">DSM 19097</strain>
    </source>
</reference>
<name>A0A6I2MGC2_9BACI</name>
<evidence type="ECO:0000313" key="1">
    <source>
        <dbReference type="EMBL" id="MRX54843.1"/>
    </source>
</evidence>
<dbReference type="InterPro" id="IPR010064">
    <property type="entry name" value="HK97-gp10_tail"/>
</dbReference>
<dbReference type="Proteomes" id="UP000441585">
    <property type="component" value="Unassembled WGS sequence"/>
</dbReference>
<comment type="caution">
    <text evidence="1">The sequence shown here is derived from an EMBL/GenBank/DDBJ whole genome shotgun (WGS) entry which is preliminary data.</text>
</comment>
<protein>
    <submittedName>
        <fullName evidence="1">HK97 gp10 family phage protein</fullName>
    </submittedName>
</protein>
<evidence type="ECO:0000313" key="2">
    <source>
        <dbReference type="Proteomes" id="UP000441585"/>
    </source>
</evidence>